<evidence type="ECO:0000313" key="3">
    <source>
        <dbReference type="Proteomes" id="UP000199377"/>
    </source>
</evidence>
<dbReference type="SUPFAM" id="SSF54637">
    <property type="entry name" value="Thioesterase/thiol ester dehydrase-isomerase"/>
    <property type="match status" value="1"/>
</dbReference>
<protein>
    <submittedName>
        <fullName evidence="2">N-terminal half of MaoC dehydratase</fullName>
    </submittedName>
</protein>
<dbReference type="EMBL" id="FOQH01000001">
    <property type="protein sequence ID" value="SFH63892.1"/>
    <property type="molecule type" value="Genomic_DNA"/>
</dbReference>
<evidence type="ECO:0000313" key="2">
    <source>
        <dbReference type="EMBL" id="SFH63892.1"/>
    </source>
</evidence>
<organism evidence="2 3">
    <name type="scientific">Albimonas pacifica</name>
    <dbReference type="NCBI Taxonomy" id="1114924"/>
    <lineage>
        <taxon>Bacteria</taxon>
        <taxon>Pseudomonadati</taxon>
        <taxon>Pseudomonadota</taxon>
        <taxon>Alphaproteobacteria</taxon>
        <taxon>Rhodobacterales</taxon>
        <taxon>Paracoccaceae</taxon>
        <taxon>Albimonas</taxon>
    </lineage>
</organism>
<dbReference type="Gene3D" id="3.10.129.10">
    <property type="entry name" value="Hotdog Thioesterase"/>
    <property type="match status" value="1"/>
</dbReference>
<proteinExistence type="predicted"/>
<dbReference type="STRING" id="1114924.SAMN05216258_101226"/>
<dbReference type="AlphaFoldDB" id="A0A1I3BNP4"/>
<dbReference type="CDD" id="cd03441">
    <property type="entry name" value="R_hydratase_like"/>
    <property type="match status" value="1"/>
</dbReference>
<dbReference type="Pfam" id="PF13452">
    <property type="entry name" value="FAS1_DH_region"/>
    <property type="match status" value="1"/>
</dbReference>
<keyword evidence="3" id="KW-1185">Reference proteome</keyword>
<dbReference type="InterPro" id="IPR039569">
    <property type="entry name" value="FAS1-like_DH_region"/>
</dbReference>
<gene>
    <name evidence="2" type="ORF">SAMN05216258_101226</name>
</gene>
<sequence>MSGLLTDELRAFIGAERSYPAQEEVGRAAIRYFAIAVEDRSPLYHSDSYARAHGYPSRIAPPTFVVESGAYAPGTPNENGYLAHEWDIPMEGFRNIRGGQEYEFMRPVLPTDRISVKYVLESIEEKSSRDGRGQLMLISVATYTDAAGEVVATNRETFFLQPLAQTTSAEAAP</sequence>
<accession>A0A1I3BNP4</accession>
<dbReference type="RefSeq" id="WP_092856989.1">
    <property type="nucleotide sequence ID" value="NZ_FOQH01000001.1"/>
</dbReference>
<name>A0A1I3BNP4_9RHOB</name>
<feature type="domain" description="FAS1-like dehydratase" evidence="1">
    <location>
        <begin position="12"/>
        <end position="153"/>
    </location>
</feature>
<reference evidence="2 3" key="1">
    <citation type="submission" date="2016-10" db="EMBL/GenBank/DDBJ databases">
        <authorList>
            <person name="de Groot N.N."/>
        </authorList>
    </citation>
    <scope>NUCLEOTIDE SEQUENCE [LARGE SCALE GENOMIC DNA]</scope>
    <source>
        <strain evidence="2 3">CGMCC 1.11030</strain>
    </source>
</reference>
<dbReference type="OrthoDB" id="5522043at2"/>
<dbReference type="Proteomes" id="UP000199377">
    <property type="component" value="Unassembled WGS sequence"/>
</dbReference>
<evidence type="ECO:0000259" key="1">
    <source>
        <dbReference type="Pfam" id="PF13452"/>
    </source>
</evidence>
<dbReference type="InterPro" id="IPR029069">
    <property type="entry name" value="HotDog_dom_sf"/>
</dbReference>